<proteinExistence type="predicted"/>
<name>A0A2X3JSF2_ECOLX</name>
<dbReference type="EMBL" id="UARW01000010">
    <property type="protein sequence ID" value="SQD02726.1"/>
    <property type="molecule type" value="Genomic_DNA"/>
</dbReference>
<evidence type="ECO:0000313" key="2">
    <source>
        <dbReference type="Proteomes" id="UP000250991"/>
    </source>
</evidence>
<dbReference type="GO" id="GO:0008168">
    <property type="term" value="F:methyltransferase activity"/>
    <property type="evidence" value="ECO:0007669"/>
    <property type="project" value="UniProtKB-KW"/>
</dbReference>
<keyword evidence="1" id="KW-0808">Transferase</keyword>
<dbReference type="GO" id="GO:0032259">
    <property type="term" value="P:methylation"/>
    <property type="evidence" value="ECO:0007669"/>
    <property type="project" value="UniProtKB-KW"/>
</dbReference>
<gene>
    <name evidence="1" type="primary">yfiC_2</name>
    <name evidence="1" type="ORF">NCTC8009_03194</name>
</gene>
<dbReference type="Gene3D" id="3.40.50.150">
    <property type="entry name" value="Vaccinia Virus protein VP39"/>
    <property type="match status" value="1"/>
</dbReference>
<dbReference type="SUPFAM" id="SSF53335">
    <property type="entry name" value="S-adenosyl-L-methionine-dependent methyltransferases"/>
    <property type="match status" value="1"/>
</dbReference>
<dbReference type="AlphaFoldDB" id="A0A2X3JSF2"/>
<dbReference type="EC" id="2.1.1.223" evidence="1"/>
<keyword evidence="1" id="KW-0489">Methyltransferase</keyword>
<dbReference type="InterPro" id="IPR029063">
    <property type="entry name" value="SAM-dependent_MTases_sf"/>
</dbReference>
<organism evidence="1 2">
    <name type="scientific">Escherichia coli</name>
    <dbReference type="NCBI Taxonomy" id="562"/>
    <lineage>
        <taxon>Bacteria</taxon>
        <taxon>Pseudomonadati</taxon>
        <taxon>Pseudomonadota</taxon>
        <taxon>Gammaproteobacteria</taxon>
        <taxon>Enterobacterales</taxon>
        <taxon>Enterobacteriaceae</taxon>
        <taxon>Escherichia</taxon>
    </lineage>
</organism>
<reference evidence="1 2" key="1">
    <citation type="submission" date="2018-06" db="EMBL/GenBank/DDBJ databases">
        <authorList>
            <consortium name="Pathogen Informatics"/>
            <person name="Doyle S."/>
        </authorList>
    </citation>
    <scope>NUCLEOTIDE SEQUENCE [LARGE SCALE GENOMIC DNA]</scope>
    <source>
        <strain evidence="1 2">NCTC8009</strain>
    </source>
</reference>
<protein>
    <submittedName>
        <fullName evidence="1">tRNA (Adenine-N(6)-)-methyltransferase</fullName>
        <ecNumber evidence="1">2.1.1.223</ecNumber>
    </submittedName>
</protein>
<accession>A0A2X3JSF2</accession>
<dbReference type="Proteomes" id="UP000250991">
    <property type="component" value="Unassembled WGS sequence"/>
</dbReference>
<sequence length="60" mass="6089">MGTGGWGERCLDIGAGSGLLALMLAQRTSDSVIIDAVELESEAARAGAGKYQPVPVGRAD</sequence>
<evidence type="ECO:0000313" key="1">
    <source>
        <dbReference type="EMBL" id="SQD02726.1"/>
    </source>
</evidence>